<dbReference type="eggNOG" id="ENOG502Z8RB">
    <property type="taxonomic scope" value="Bacteria"/>
</dbReference>
<feature type="signal peptide" evidence="1">
    <location>
        <begin position="1"/>
        <end position="21"/>
    </location>
</feature>
<dbReference type="EMBL" id="JRLY01000004">
    <property type="protein sequence ID" value="KGO93723.1"/>
    <property type="molecule type" value="Genomic_DNA"/>
</dbReference>
<dbReference type="OrthoDB" id="8887208at2"/>
<keyword evidence="3" id="KW-1185">Reference proteome</keyword>
<dbReference type="AlphaFoldDB" id="A0A0A2MQK6"/>
<evidence type="ECO:0000256" key="1">
    <source>
        <dbReference type="SAM" id="SignalP"/>
    </source>
</evidence>
<organism evidence="2 3">
    <name type="scientific">Flavobacterium subsaxonicum WB 4.1-42 = DSM 21790</name>
    <dbReference type="NCBI Taxonomy" id="1121898"/>
    <lineage>
        <taxon>Bacteria</taxon>
        <taxon>Pseudomonadati</taxon>
        <taxon>Bacteroidota</taxon>
        <taxon>Flavobacteriia</taxon>
        <taxon>Flavobacteriales</taxon>
        <taxon>Flavobacteriaceae</taxon>
        <taxon>Flavobacterium</taxon>
    </lineage>
</organism>
<proteinExistence type="predicted"/>
<dbReference type="STRING" id="1121898.GCA_000422725_00226"/>
<comment type="caution">
    <text evidence="2">The sequence shown here is derived from an EMBL/GenBank/DDBJ whole genome shotgun (WGS) entry which is preliminary data.</text>
</comment>
<name>A0A0A2MQK6_9FLAO</name>
<reference evidence="2 3" key="1">
    <citation type="submission" date="2013-09" db="EMBL/GenBank/DDBJ databases">
        <authorList>
            <person name="Zeng Z."/>
            <person name="Chen C."/>
        </authorList>
    </citation>
    <scope>NUCLEOTIDE SEQUENCE [LARGE SCALE GENOMIC DNA]</scope>
    <source>
        <strain evidence="2 3">WB 4.1-42</strain>
    </source>
</reference>
<protein>
    <submittedName>
        <fullName evidence="2">Membrane protein</fullName>
    </submittedName>
</protein>
<dbReference type="RefSeq" id="WP_026991701.1">
    <property type="nucleotide sequence ID" value="NZ_JRLY01000004.1"/>
</dbReference>
<gene>
    <name evidence="2" type="ORF">Q766_07135</name>
</gene>
<feature type="chain" id="PRO_5001992525" evidence="1">
    <location>
        <begin position="22"/>
        <end position="287"/>
    </location>
</feature>
<sequence length="287" mass="32730">MIKPLAKVLLSFIIFSQYAFAQDAVTEPEKYTAHNKGKFFFYWGGNRDSYTKSDINFSGNGYNFTLYDVKAHDKPKGWNIDYVNPSRMTIPQTNFKVGYFISDHYNISIGVDHMKYVMNTDQVVNMNGYIQLPQDQAGSVFNGIYNNVPKQLSPDFLEYEHTDGLNYVHLEIARVDDLLKLLKVANNSDIFQLNLTEGLGGGILYPRTNTTLMGMKRHDEFHVSGYGVSAKAGLNLTFFKHYFIQGELKGGYINMPDVQTTYDGNGRASQHFMFFQRIITFGGIFKI</sequence>
<evidence type="ECO:0000313" key="2">
    <source>
        <dbReference type="EMBL" id="KGO93723.1"/>
    </source>
</evidence>
<accession>A0A0A2MQK6</accession>
<evidence type="ECO:0000313" key="3">
    <source>
        <dbReference type="Proteomes" id="UP000030111"/>
    </source>
</evidence>
<dbReference type="Proteomes" id="UP000030111">
    <property type="component" value="Unassembled WGS sequence"/>
</dbReference>
<keyword evidence="1" id="KW-0732">Signal</keyword>